<dbReference type="Proteomes" id="UP000077671">
    <property type="component" value="Unassembled WGS sequence"/>
</dbReference>
<dbReference type="InterPro" id="IPR043502">
    <property type="entry name" value="DNA/RNA_pol_sf"/>
</dbReference>
<evidence type="ECO:0000313" key="2">
    <source>
        <dbReference type="EMBL" id="KAE8259878.1"/>
    </source>
</evidence>
<keyword evidence="1" id="KW-0472">Membrane</keyword>
<reference evidence="2" key="1">
    <citation type="submission" date="2016-04" db="EMBL/GenBank/DDBJ databases">
        <authorList>
            <person name="Nguyen H.D."/>
            <person name="Kesanakurti P."/>
            <person name="Cullis J."/>
            <person name="Levesque C.A."/>
            <person name="Hambleton S."/>
        </authorList>
    </citation>
    <scope>NUCLEOTIDE SEQUENCE</scope>
    <source>
        <strain evidence="2">DAOMC 238032</strain>
    </source>
</reference>
<dbReference type="PANTHER" id="PTHR33050">
    <property type="entry name" value="REVERSE TRANSCRIPTASE DOMAIN-CONTAINING PROTEIN"/>
    <property type="match status" value="1"/>
</dbReference>
<protein>
    <recommendedName>
        <fullName evidence="4">Reverse transcriptase domain-containing protein</fullName>
    </recommendedName>
</protein>
<reference evidence="2" key="2">
    <citation type="journal article" date="2019" name="IMA Fungus">
        <title>Genome sequencing and comparison of five Tilletia species to identify candidate genes for the detection of regulated species infecting wheat.</title>
        <authorList>
            <person name="Nguyen H.D.T."/>
            <person name="Sultana T."/>
            <person name="Kesanakurti P."/>
            <person name="Hambleton S."/>
        </authorList>
    </citation>
    <scope>NUCLEOTIDE SEQUENCE</scope>
    <source>
        <strain evidence="2">DAOMC 238032</strain>
    </source>
</reference>
<sequence length="547" mass="60493">MARCSSLVPSAFETALRILPASHQVRLSHVVDGVASGFSMGPLTMPSRTYVAPNHFKAEQLPVVEKWREKALEEGWACGPFTKEEIENVAGPFVSIPLTIVHTPATTTKPEKNRVCFNASWSPHSSVGPGFSGIPESINKEVKDEPWECEWFLLEEVKVLLSGASSTARVMGYDLADAYQQVPNLPAQRRRFVFAVAGQFFVWVVGMFGIATMSAVFGQLCDVSCAWLEHQFPSLRARHFADDHMVLHDGELGQPPPAEADVYASVSRFGWKVHATKRFGWTRPFTLLGFEWDLDAGTVALTEEKRDKYLRKLSAFLQPKQVNYRQTSSVLGTLVHTCAIFSERRSHLNALYALRSRFDRSFPWHSLALSTAAHAEVREWLGFLQTPSLARSFHIPTTSYEHTLYSDASDLGCGVVMDGRARFWPLPGAIDNDDVDIGVMEAWALHLALQACVAAGAKECVVQFAVDNMGVVYAMRKGRSRSRWTNRCLASIAELASGRNITMSVSYIASADNPADAPSRGDCSLFAPLEFDWAAPWQGVLGAALYP</sequence>
<keyword evidence="1" id="KW-1133">Transmembrane helix</keyword>
<evidence type="ECO:0000256" key="1">
    <source>
        <dbReference type="SAM" id="Phobius"/>
    </source>
</evidence>
<comment type="caution">
    <text evidence="2">The sequence shown here is derived from an EMBL/GenBank/DDBJ whole genome shotgun (WGS) entry which is preliminary data.</text>
</comment>
<proteinExistence type="predicted"/>
<feature type="transmembrane region" description="Helical" evidence="1">
    <location>
        <begin position="192"/>
        <end position="217"/>
    </location>
</feature>
<dbReference type="PANTHER" id="PTHR33050:SF7">
    <property type="entry name" value="RIBONUCLEASE H"/>
    <property type="match status" value="1"/>
</dbReference>
<evidence type="ECO:0008006" key="4">
    <source>
        <dbReference type="Google" id="ProtNLM"/>
    </source>
</evidence>
<evidence type="ECO:0000313" key="3">
    <source>
        <dbReference type="Proteomes" id="UP000077671"/>
    </source>
</evidence>
<gene>
    <name evidence="2" type="ORF">A4X03_0g3966</name>
</gene>
<name>A0A8T8TEA2_9BASI</name>
<dbReference type="InterPro" id="IPR052055">
    <property type="entry name" value="Hepadnavirus_pol/RT"/>
</dbReference>
<accession>A0A8T8TEA2</accession>
<dbReference type="SUPFAM" id="SSF56672">
    <property type="entry name" value="DNA/RNA polymerases"/>
    <property type="match status" value="1"/>
</dbReference>
<dbReference type="EMBL" id="LWDD02000498">
    <property type="protein sequence ID" value="KAE8259878.1"/>
    <property type="molecule type" value="Genomic_DNA"/>
</dbReference>
<organism evidence="2 3">
    <name type="scientific">Tilletia caries</name>
    <name type="common">wheat bunt fungus</name>
    <dbReference type="NCBI Taxonomy" id="13290"/>
    <lineage>
        <taxon>Eukaryota</taxon>
        <taxon>Fungi</taxon>
        <taxon>Dikarya</taxon>
        <taxon>Basidiomycota</taxon>
        <taxon>Ustilaginomycotina</taxon>
        <taxon>Exobasidiomycetes</taxon>
        <taxon>Tilletiales</taxon>
        <taxon>Tilletiaceae</taxon>
        <taxon>Tilletia</taxon>
    </lineage>
</organism>
<dbReference type="AlphaFoldDB" id="A0A8T8TEA2"/>
<keyword evidence="1" id="KW-0812">Transmembrane</keyword>